<accession>A0A4Z1IC13</accession>
<reference evidence="1 2" key="1">
    <citation type="submission" date="2017-12" db="EMBL/GenBank/DDBJ databases">
        <title>Comparative genomics of Botrytis spp.</title>
        <authorList>
            <person name="Valero-Jimenez C.A."/>
            <person name="Tapia P."/>
            <person name="Veloso J."/>
            <person name="Silva-Moreno E."/>
            <person name="Staats M."/>
            <person name="Valdes J.H."/>
            <person name="Van Kan J.A.L."/>
        </authorList>
    </citation>
    <scope>NUCLEOTIDE SEQUENCE [LARGE SCALE GENOMIC DNA]</scope>
    <source>
        <strain evidence="1 2">Be9601</strain>
    </source>
</reference>
<organism evidence="1 2">
    <name type="scientific">Botrytis elliptica</name>
    <dbReference type="NCBI Taxonomy" id="278938"/>
    <lineage>
        <taxon>Eukaryota</taxon>
        <taxon>Fungi</taxon>
        <taxon>Dikarya</taxon>
        <taxon>Ascomycota</taxon>
        <taxon>Pezizomycotina</taxon>
        <taxon>Leotiomycetes</taxon>
        <taxon>Helotiales</taxon>
        <taxon>Sclerotiniaceae</taxon>
        <taxon>Botrytis</taxon>
    </lineage>
</organism>
<sequence length="68" mass="7557">MSQNITVCASVVDFRDSMFMNTLKHGLLKITVGYGRRPDSMPFFELDNGSEVRKFIDRVNAIASGSGQ</sequence>
<dbReference type="Proteomes" id="UP000297229">
    <property type="component" value="Unassembled WGS sequence"/>
</dbReference>
<evidence type="ECO:0000313" key="1">
    <source>
        <dbReference type="EMBL" id="TGO59161.1"/>
    </source>
</evidence>
<gene>
    <name evidence="1" type="ORF">BELL_1257g00040</name>
</gene>
<dbReference type="EMBL" id="PQXM01001255">
    <property type="protein sequence ID" value="TGO59161.1"/>
    <property type="molecule type" value="Genomic_DNA"/>
</dbReference>
<dbReference type="AlphaFoldDB" id="A0A4Z1IC13"/>
<name>A0A4Z1IC13_9HELO</name>
<keyword evidence="2" id="KW-1185">Reference proteome</keyword>
<protein>
    <submittedName>
        <fullName evidence="1">Uncharacterized protein</fullName>
    </submittedName>
</protein>
<proteinExistence type="predicted"/>
<evidence type="ECO:0000313" key="2">
    <source>
        <dbReference type="Proteomes" id="UP000297229"/>
    </source>
</evidence>
<comment type="caution">
    <text evidence="1">The sequence shown here is derived from an EMBL/GenBank/DDBJ whole genome shotgun (WGS) entry which is preliminary data.</text>
</comment>